<protein>
    <recommendedName>
        <fullName evidence="4">Secreted protein</fullName>
    </recommendedName>
</protein>
<keyword evidence="1" id="KW-0732">Signal</keyword>
<proteinExistence type="predicted"/>
<dbReference type="HOGENOM" id="CLU_186337_0_0_1"/>
<evidence type="ECO:0008006" key="4">
    <source>
        <dbReference type="Google" id="ProtNLM"/>
    </source>
</evidence>
<reference evidence="2 3" key="1">
    <citation type="journal article" date="2013" name="Genome Biol.">
        <title>The genome sequence of the most widely cultivated cacao type and its use to identify candidate genes regulating pod color.</title>
        <authorList>
            <person name="Motamayor J.C."/>
            <person name="Mockaitis K."/>
            <person name="Schmutz J."/>
            <person name="Haiminen N."/>
            <person name="Iii D.L."/>
            <person name="Cornejo O."/>
            <person name="Findley S.D."/>
            <person name="Zheng P."/>
            <person name="Utro F."/>
            <person name="Royaert S."/>
            <person name="Saski C."/>
            <person name="Jenkins J."/>
            <person name="Podicheti R."/>
            <person name="Zhao M."/>
            <person name="Scheffler B.E."/>
            <person name="Stack J.C."/>
            <person name="Feltus F.A."/>
            <person name="Mustiga G.M."/>
            <person name="Amores F."/>
            <person name="Phillips W."/>
            <person name="Marelli J.P."/>
            <person name="May G.D."/>
            <person name="Shapiro H."/>
            <person name="Ma J."/>
            <person name="Bustamante C.D."/>
            <person name="Schnell R.J."/>
            <person name="Main D."/>
            <person name="Gilbert D."/>
            <person name="Parida L."/>
            <person name="Kuhn D.N."/>
        </authorList>
    </citation>
    <scope>NUCLEOTIDE SEQUENCE [LARGE SCALE GENOMIC DNA]</scope>
    <source>
        <strain evidence="3">cv. Matina 1-6</strain>
    </source>
</reference>
<dbReference type="InParanoid" id="A0A061GAR2"/>
<feature type="chain" id="PRO_5001603317" description="Secreted protein" evidence="1">
    <location>
        <begin position="29"/>
        <end position="76"/>
    </location>
</feature>
<evidence type="ECO:0000313" key="3">
    <source>
        <dbReference type="Proteomes" id="UP000026915"/>
    </source>
</evidence>
<sequence>MPGEYPRSFLITFVIFALVLSPMLPCDAVRLIGHPAPIEKQPICPVCVCCTDPPPGHCCRCCASSIGSQRSQMGSP</sequence>
<dbReference type="STRING" id="3641.A0A061GAR2"/>
<gene>
    <name evidence="2" type="ORF">TCM_028935</name>
</gene>
<accession>A0A061GAR2</accession>
<dbReference type="Gramene" id="EOY26980">
    <property type="protein sequence ID" value="EOY26980"/>
    <property type="gene ID" value="TCM_028935"/>
</dbReference>
<dbReference type="PANTHER" id="PTHR36328:SF7">
    <property type="entry name" value="TRANSMEMBRANE PROTEIN"/>
    <property type="match status" value="1"/>
</dbReference>
<name>A0A061GAR2_THECC</name>
<keyword evidence="3" id="KW-1185">Reference proteome</keyword>
<dbReference type="Proteomes" id="UP000026915">
    <property type="component" value="Chromosome 6"/>
</dbReference>
<dbReference type="PANTHER" id="PTHR36328">
    <property type="entry name" value="TRANSMEMBRANE PROTEIN"/>
    <property type="match status" value="1"/>
</dbReference>
<evidence type="ECO:0000256" key="1">
    <source>
        <dbReference type="SAM" id="SignalP"/>
    </source>
</evidence>
<organism evidence="2 3">
    <name type="scientific">Theobroma cacao</name>
    <name type="common">Cacao</name>
    <name type="synonym">Cocoa</name>
    <dbReference type="NCBI Taxonomy" id="3641"/>
    <lineage>
        <taxon>Eukaryota</taxon>
        <taxon>Viridiplantae</taxon>
        <taxon>Streptophyta</taxon>
        <taxon>Embryophyta</taxon>
        <taxon>Tracheophyta</taxon>
        <taxon>Spermatophyta</taxon>
        <taxon>Magnoliopsida</taxon>
        <taxon>eudicotyledons</taxon>
        <taxon>Gunneridae</taxon>
        <taxon>Pentapetalae</taxon>
        <taxon>rosids</taxon>
        <taxon>malvids</taxon>
        <taxon>Malvales</taxon>
        <taxon>Malvaceae</taxon>
        <taxon>Byttnerioideae</taxon>
        <taxon>Theobroma</taxon>
    </lineage>
</organism>
<dbReference type="OMA" id="LPCQATR"/>
<evidence type="ECO:0000313" key="2">
    <source>
        <dbReference type="EMBL" id="EOY26980.1"/>
    </source>
</evidence>
<dbReference type="AlphaFoldDB" id="A0A061GAR2"/>
<feature type="signal peptide" evidence="1">
    <location>
        <begin position="1"/>
        <end position="28"/>
    </location>
</feature>
<dbReference type="EMBL" id="CM001884">
    <property type="protein sequence ID" value="EOY26980.1"/>
    <property type="molecule type" value="Genomic_DNA"/>
</dbReference>